<dbReference type="PANTHER" id="PTHR30203">
    <property type="entry name" value="OUTER MEMBRANE CATION EFFLUX PROTEIN"/>
    <property type="match status" value="1"/>
</dbReference>
<dbReference type="InterPro" id="IPR010131">
    <property type="entry name" value="MdtP/NodT-like"/>
</dbReference>
<dbReference type="AlphaFoldDB" id="A0AAN4W3K8"/>
<dbReference type="Pfam" id="PF02321">
    <property type="entry name" value="OEP"/>
    <property type="match status" value="2"/>
</dbReference>
<keyword evidence="4" id="KW-1185">Reference proteome</keyword>
<organism evidence="3 4">
    <name type="scientific">Persicobacter diffluens</name>
    <dbReference type="NCBI Taxonomy" id="981"/>
    <lineage>
        <taxon>Bacteria</taxon>
        <taxon>Pseudomonadati</taxon>
        <taxon>Bacteroidota</taxon>
        <taxon>Cytophagia</taxon>
        <taxon>Cytophagales</taxon>
        <taxon>Persicobacteraceae</taxon>
        <taxon>Persicobacter</taxon>
    </lineage>
</organism>
<gene>
    <name evidence="3" type="ORF">PEDI_44670</name>
</gene>
<evidence type="ECO:0000313" key="4">
    <source>
        <dbReference type="Proteomes" id="UP001310022"/>
    </source>
</evidence>
<dbReference type="Gene3D" id="1.20.1600.10">
    <property type="entry name" value="Outer membrane efflux proteins (OEP)"/>
    <property type="match status" value="1"/>
</dbReference>
<evidence type="ECO:0000256" key="2">
    <source>
        <dbReference type="SAM" id="SignalP"/>
    </source>
</evidence>
<feature type="signal peptide" evidence="2">
    <location>
        <begin position="1"/>
        <end position="19"/>
    </location>
</feature>
<dbReference type="InterPro" id="IPR003423">
    <property type="entry name" value="OMP_efflux"/>
</dbReference>
<reference evidence="3 4" key="1">
    <citation type="submission" date="2021-12" db="EMBL/GenBank/DDBJ databases">
        <title>Genome sequencing of bacteria with rrn-lacking chromosome and rrn-plasmid.</title>
        <authorList>
            <person name="Anda M."/>
            <person name="Iwasaki W."/>
        </authorList>
    </citation>
    <scope>NUCLEOTIDE SEQUENCE [LARGE SCALE GENOMIC DNA]</scope>
    <source>
        <strain evidence="3 4">NBRC 15940</strain>
    </source>
</reference>
<dbReference type="GO" id="GO:0015562">
    <property type="term" value="F:efflux transmembrane transporter activity"/>
    <property type="evidence" value="ECO:0007669"/>
    <property type="project" value="InterPro"/>
</dbReference>
<dbReference type="RefSeq" id="WP_338239010.1">
    <property type="nucleotide sequence ID" value="NZ_BQKE01000003.1"/>
</dbReference>
<dbReference type="PANTHER" id="PTHR30203:SF23">
    <property type="entry name" value="OUTER MEMBRANE EFFLUX PROTEIN"/>
    <property type="match status" value="1"/>
</dbReference>
<comment type="caution">
    <text evidence="3">The sequence shown here is derived from an EMBL/GenBank/DDBJ whole genome shotgun (WGS) entry which is preliminary data.</text>
</comment>
<comment type="similarity">
    <text evidence="1">Belongs to the outer membrane factor (OMF) (TC 1.B.17) family.</text>
</comment>
<dbReference type="EMBL" id="BQKE01000003">
    <property type="protein sequence ID" value="GJM63915.1"/>
    <property type="molecule type" value="Genomic_DNA"/>
</dbReference>
<evidence type="ECO:0000256" key="1">
    <source>
        <dbReference type="ARBA" id="ARBA00007613"/>
    </source>
</evidence>
<name>A0AAN4W3K8_9BACT</name>
<feature type="chain" id="PRO_5042968567" evidence="2">
    <location>
        <begin position="20"/>
        <end position="424"/>
    </location>
</feature>
<accession>A0AAN4W3K8</accession>
<dbReference type="SUPFAM" id="SSF56954">
    <property type="entry name" value="Outer membrane efflux proteins (OEP)"/>
    <property type="match status" value="1"/>
</dbReference>
<dbReference type="Proteomes" id="UP001310022">
    <property type="component" value="Unassembled WGS sequence"/>
</dbReference>
<sequence length="424" mass="49041">MKKLFALLLGMGTSTLLWAQTTDKLTLSMAAMEQIFLKNNLELLAEEYNIELAEAEIIQARLWPNPEVNIEWAVFDTDDRVWFRNDNDAQRVAEINQLIETAGKRRKRVEVEQINKEITSLEFYEVLRLLKSDLRQNMGEYYFLQSKLDRYQRGIVPLKNLVKVYQSQFEKGNIARSELTRLKTLLISMNKNMLALKHERNEVAAELKDLLNIKEHIAIQLEGNSDAIWLSRDISGLNPYDFLDAALENRLDFKAEQARLKLAEAGLKLAKSEAVPDLSIGALYDRRGAAQNDYWGLLVGFDIPLFDRNQGVVKASKVEILQAQIRQEQKQTEISNEVFLAFENLVATMEVAEETDLQMLQYLDEMLDGALKNYQSHQLSLIEFIDYYESFLEGVEECLDLHKQVYTDLEKINFAIGQNYFNLY</sequence>
<proteinExistence type="inferred from homology"/>
<protein>
    <submittedName>
        <fullName evidence="3">Cation transporter</fullName>
    </submittedName>
</protein>
<evidence type="ECO:0000313" key="3">
    <source>
        <dbReference type="EMBL" id="GJM63915.1"/>
    </source>
</evidence>
<keyword evidence="2" id="KW-0732">Signal</keyword>